<gene>
    <name evidence="1" type="ORF">B1A_19411</name>
</gene>
<dbReference type="SUPFAM" id="SSF81606">
    <property type="entry name" value="PP2C-like"/>
    <property type="match status" value="1"/>
</dbReference>
<protein>
    <submittedName>
        <fullName evidence="1">Stage II sporulation protein E (SpoIIE)</fullName>
    </submittedName>
</protein>
<sequence>SRGAVVSLAYHNEKQDVVTWLGVGNVEGRLLLRTSRGQYLQESLLLRPGILGGRLPRLRPSVRRVNPGDVLILATDGISADFADDLPIDAHADDIAKDILVRCGKRTDDALVLVMRYVAHASSR</sequence>
<feature type="non-terminal residue" evidence="1">
    <location>
        <position position="1"/>
    </location>
</feature>
<dbReference type="InterPro" id="IPR036457">
    <property type="entry name" value="PPM-type-like_dom_sf"/>
</dbReference>
<accession>T0ZS16</accession>
<reference evidence="1" key="1">
    <citation type="submission" date="2013-08" db="EMBL/GenBank/DDBJ databases">
        <authorList>
            <person name="Mendez C."/>
            <person name="Richter M."/>
            <person name="Ferrer M."/>
            <person name="Sanchez J."/>
        </authorList>
    </citation>
    <scope>NUCLEOTIDE SEQUENCE</scope>
</reference>
<dbReference type="EMBL" id="AUZX01014318">
    <property type="protein sequence ID" value="EQD32615.1"/>
    <property type="molecule type" value="Genomic_DNA"/>
</dbReference>
<name>T0ZS16_9ZZZZ</name>
<dbReference type="Gene3D" id="3.60.40.10">
    <property type="entry name" value="PPM-type phosphatase domain"/>
    <property type="match status" value="1"/>
</dbReference>
<comment type="caution">
    <text evidence="1">The sequence shown here is derived from an EMBL/GenBank/DDBJ whole genome shotgun (WGS) entry which is preliminary data.</text>
</comment>
<organism evidence="1">
    <name type="scientific">mine drainage metagenome</name>
    <dbReference type="NCBI Taxonomy" id="410659"/>
    <lineage>
        <taxon>unclassified sequences</taxon>
        <taxon>metagenomes</taxon>
        <taxon>ecological metagenomes</taxon>
    </lineage>
</organism>
<evidence type="ECO:0000313" key="1">
    <source>
        <dbReference type="EMBL" id="EQD32615.1"/>
    </source>
</evidence>
<dbReference type="AlphaFoldDB" id="T0ZS16"/>
<proteinExistence type="predicted"/>
<reference evidence="1" key="2">
    <citation type="journal article" date="2014" name="ISME J.">
        <title>Microbial stratification in low pH oxic and suboxic macroscopic growths along an acid mine drainage.</title>
        <authorList>
            <person name="Mendez-Garcia C."/>
            <person name="Mesa V."/>
            <person name="Sprenger R.R."/>
            <person name="Richter M."/>
            <person name="Diez M.S."/>
            <person name="Solano J."/>
            <person name="Bargiela R."/>
            <person name="Golyshina O.V."/>
            <person name="Manteca A."/>
            <person name="Ramos J.L."/>
            <person name="Gallego J.R."/>
            <person name="Llorente I."/>
            <person name="Martins Dos Santos V.A."/>
            <person name="Jensen O.N."/>
            <person name="Pelaez A.I."/>
            <person name="Sanchez J."/>
            <person name="Ferrer M."/>
        </authorList>
    </citation>
    <scope>NUCLEOTIDE SEQUENCE</scope>
</reference>